<protein>
    <recommendedName>
        <fullName evidence="4">SAM domain-containing protein</fullName>
    </recommendedName>
</protein>
<feature type="transmembrane region" description="Helical" evidence="2">
    <location>
        <begin position="185"/>
        <end position="207"/>
    </location>
</feature>
<keyword evidence="2" id="KW-0472">Membrane</keyword>
<reference evidence="3" key="1">
    <citation type="submission" date="2021-01" db="EMBL/GenBank/DDBJ databases">
        <authorList>
            <person name="Corre E."/>
            <person name="Pelletier E."/>
            <person name="Niang G."/>
            <person name="Scheremetjew M."/>
            <person name="Finn R."/>
            <person name="Kale V."/>
            <person name="Holt S."/>
            <person name="Cochrane G."/>
            <person name="Meng A."/>
            <person name="Brown T."/>
            <person name="Cohen L."/>
        </authorList>
    </citation>
    <scope>NUCLEOTIDE SEQUENCE</scope>
    <source>
        <strain evidence="3">SL-175</strain>
    </source>
</reference>
<accession>A0A7S0X940</accession>
<proteinExistence type="predicted"/>
<dbReference type="SUPFAM" id="SSF47769">
    <property type="entry name" value="SAM/Pointed domain"/>
    <property type="match status" value="1"/>
</dbReference>
<organism evidence="3">
    <name type="scientific">Mantoniella antarctica</name>
    <dbReference type="NCBI Taxonomy" id="81844"/>
    <lineage>
        <taxon>Eukaryota</taxon>
        <taxon>Viridiplantae</taxon>
        <taxon>Chlorophyta</taxon>
        <taxon>Mamiellophyceae</taxon>
        <taxon>Mamiellales</taxon>
        <taxon>Mamiellaceae</taxon>
        <taxon>Mantoniella</taxon>
    </lineage>
</organism>
<evidence type="ECO:0000256" key="1">
    <source>
        <dbReference type="SAM" id="MobiDB-lite"/>
    </source>
</evidence>
<dbReference type="InterPro" id="IPR013761">
    <property type="entry name" value="SAM/pointed_sf"/>
</dbReference>
<feature type="region of interest" description="Disordered" evidence="1">
    <location>
        <begin position="30"/>
        <end position="49"/>
    </location>
</feature>
<dbReference type="AlphaFoldDB" id="A0A7S0X940"/>
<feature type="non-terminal residue" evidence="3">
    <location>
        <position position="257"/>
    </location>
</feature>
<evidence type="ECO:0008006" key="4">
    <source>
        <dbReference type="Google" id="ProtNLM"/>
    </source>
</evidence>
<gene>
    <name evidence="3" type="ORF">MANT1106_LOCUS11445</name>
</gene>
<keyword evidence="2" id="KW-0812">Transmembrane</keyword>
<name>A0A7S0X940_9CHLO</name>
<sequence length="257" mass="26746">MGPQGGLRRPFEDSAFGGGGTRLHFDVVTGSLESEGGGGGNGERSTSGWGRLRAKYPSVTGALGGAFLATAMHAAPALAAAAEDGSSAVVSLALRPLQSLASFVAGSVSGMGSGPDAVDRFLDDLHLGAFADAFRAVGFMSEEDFFGVTERDLAEEVKLPFAAQRRRVLTHAARRRDVANRESPLWYLLTAGVTAGAIAFVAFAFALCFSPKLRSFTGAYVGVAGAVAWYWGKQFLIYLKERSAAKDKVKSAAGGDG</sequence>
<evidence type="ECO:0000256" key="2">
    <source>
        <dbReference type="SAM" id="Phobius"/>
    </source>
</evidence>
<feature type="transmembrane region" description="Helical" evidence="2">
    <location>
        <begin position="213"/>
        <end position="232"/>
    </location>
</feature>
<keyword evidence="2" id="KW-1133">Transmembrane helix</keyword>
<evidence type="ECO:0000313" key="3">
    <source>
        <dbReference type="EMBL" id="CAD8708762.1"/>
    </source>
</evidence>
<dbReference type="EMBL" id="HBFC01019202">
    <property type="protein sequence ID" value="CAD8708762.1"/>
    <property type="molecule type" value="Transcribed_RNA"/>
</dbReference>